<dbReference type="InterPro" id="IPR009875">
    <property type="entry name" value="PilZ_domain"/>
</dbReference>
<feature type="domain" description="PilZ" evidence="4">
    <location>
        <begin position="111"/>
        <end position="220"/>
    </location>
</feature>
<evidence type="ECO:0000259" key="5">
    <source>
        <dbReference type="Pfam" id="PF12945"/>
    </source>
</evidence>
<evidence type="ECO:0000256" key="3">
    <source>
        <dbReference type="ARBA" id="ARBA00023143"/>
    </source>
</evidence>
<dbReference type="KEGG" id="mars:A8C75_07255"/>
<dbReference type="GO" id="GO:0035438">
    <property type="term" value="F:cyclic-di-GMP binding"/>
    <property type="evidence" value="ECO:0007669"/>
    <property type="project" value="InterPro"/>
</dbReference>
<dbReference type="SUPFAM" id="SSF141371">
    <property type="entry name" value="PilZ domain-like"/>
    <property type="match status" value="2"/>
</dbReference>
<dbReference type="RefSeq" id="WP_067380081.1">
    <property type="nucleotide sequence ID" value="NZ_CP015839.1"/>
</dbReference>
<dbReference type="Pfam" id="PF07238">
    <property type="entry name" value="PilZ"/>
    <property type="match status" value="1"/>
</dbReference>
<sequence length="233" mass="25435">MPKSLEQSAESLDLAQLRPLPGERLRVESRTPRSRFVSELIGYRVDGSVLIAAPRAGSLAASVNPGSSVTVRLMAGNRICAFTSRLLRIQTQPFGYWHLEYPGEVEVRRIRNCTRVPVRLKIALDTEDDAAATQSGLPCSALCTDISLQGACVEALGLIGQPGERLFVTLRIVLAGIDQVLLVPAQIRSQQALATGFRYGVEFCDLEEDSRVMLAGFVYQQLLLETGHIDAVL</sequence>
<evidence type="ECO:0000313" key="6">
    <source>
        <dbReference type="EMBL" id="ANG62309.1"/>
    </source>
</evidence>
<evidence type="ECO:0000256" key="2">
    <source>
        <dbReference type="ARBA" id="ARBA00022741"/>
    </source>
</evidence>
<protein>
    <recommendedName>
        <fullName evidence="8">Flagellar brake protein</fullName>
    </recommendedName>
</protein>
<reference evidence="7" key="1">
    <citation type="submission" date="2016-05" db="EMBL/GenBank/DDBJ databases">
        <authorList>
            <person name="Baek K."/>
            <person name="Yang S.-J."/>
        </authorList>
    </citation>
    <scope>NUCLEOTIDE SEQUENCE [LARGE SCALE GENOMIC DNA]</scope>
    <source>
        <strain evidence="7">ST58-10</strain>
    </source>
</reference>
<name>A0A1A9EXQ1_9GAMM</name>
<proteinExistence type="predicted"/>
<keyword evidence="2" id="KW-0547">Nucleotide-binding</keyword>
<dbReference type="AlphaFoldDB" id="A0A1A9EXQ1"/>
<dbReference type="InterPro" id="IPR009926">
    <property type="entry name" value="T3SS_YcgR_PilZN"/>
</dbReference>
<dbReference type="EMBL" id="CP015839">
    <property type="protein sequence ID" value="ANG62309.1"/>
    <property type="molecule type" value="Genomic_DNA"/>
</dbReference>
<evidence type="ECO:0000256" key="1">
    <source>
        <dbReference type="ARBA" id="ARBA00022636"/>
    </source>
</evidence>
<dbReference type="Gene3D" id="2.40.10.220">
    <property type="entry name" value="predicted glycosyltransferase like domains"/>
    <property type="match status" value="1"/>
</dbReference>
<evidence type="ECO:0000313" key="7">
    <source>
        <dbReference type="Proteomes" id="UP000078070"/>
    </source>
</evidence>
<dbReference type="InterPro" id="IPR012349">
    <property type="entry name" value="Split_barrel_FMN-bd"/>
</dbReference>
<organism evidence="6 7">
    <name type="scientific">Marinobacterium aestuarii</name>
    <dbReference type="NCBI Taxonomy" id="1821621"/>
    <lineage>
        <taxon>Bacteria</taxon>
        <taxon>Pseudomonadati</taxon>
        <taxon>Pseudomonadota</taxon>
        <taxon>Gammaproteobacteria</taxon>
        <taxon>Oceanospirillales</taxon>
        <taxon>Oceanospirillaceae</taxon>
        <taxon>Marinobacterium</taxon>
    </lineage>
</organism>
<reference evidence="6 7" key="2">
    <citation type="journal article" date="2018" name="Int. J. Syst. Evol. Microbiol.">
        <title>Marinobacterium aestuarii sp. nov., a benzene-degrading marine bacterium isolated from estuary sediment.</title>
        <authorList>
            <person name="Bae S.S."/>
            <person name="Jung J."/>
            <person name="Chung D."/>
            <person name="Baek K."/>
        </authorList>
    </citation>
    <scope>NUCLEOTIDE SEQUENCE [LARGE SCALE GENOMIC DNA]</scope>
    <source>
        <strain evidence="6 7">ST58-10</strain>
    </source>
</reference>
<keyword evidence="1" id="KW-0973">c-di-GMP</keyword>
<dbReference type="OrthoDB" id="5735035at2"/>
<keyword evidence="3" id="KW-0975">Bacterial flagellum</keyword>
<dbReference type="STRING" id="1821621.A8C75_07255"/>
<accession>A0A1A9EXQ1</accession>
<dbReference type="Proteomes" id="UP000078070">
    <property type="component" value="Chromosome"/>
</dbReference>
<evidence type="ECO:0008006" key="8">
    <source>
        <dbReference type="Google" id="ProtNLM"/>
    </source>
</evidence>
<keyword evidence="7" id="KW-1185">Reference proteome</keyword>
<dbReference type="Pfam" id="PF12945">
    <property type="entry name" value="PilZNR"/>
    <property type="match status" value="1"/>
</dbReference>
<dbReference type="Gene3D" id="2.30.110.10">
    <property type="entry name" value="Electron Transport, Fmn-binding Protein, Chain A"/>
    <property type="match status" value="1"/>
</dbReference>
<evidence type="ECO:0000259" key="4">
    <source>
        <dbReference type="Pfam" id="PF07238"/>
    </source>
</evidence>
<gene>
    <name evidence="6" type="ORF">A8C75_07255</name>
</gene>
<feature type="domain" description="Type III secretion system flagellar brake protein YcgR PilZN" evidence="5">
    <location>
        <begin position="21"/>
        <end position="102"/>
    </location>
</feature>